<evidence type="ECO:0000256" key="6">
    <source>
        <dbReference type="ARBA" id="ARBA00022989"/>
    </source>
</evidence>
<feature type="transmembrane region" description="Helical" evidence="8">
    <location>
        <begin position="7"/>
        <end position="36"/>
    </location>
</feature>
<evidence type="ECO:0000256" key="4">
    <source>
        <dbReference type="ARBA" id="ARBA00022475"/>
    </source>
</evidence>
<dbReference type="Proteomes" id="UP000243469">
    <property type="component" value="Unassembled WGS sequence"/>
</dbReference>
<gene>
    <name evidence="9" type="ORF">CSA60_01875</name>
</gene>
<feature type="transmembrane region" description="Helical" evidence="8">
    <location>
        <begin position="188"/>
        <end position="210"/>
    </location>
</feature>
<keyword evidence="4 8" id="KW-1003">Cell membrane</keyword>
<accession>A0A2G6JRC3</accession>
<reference evidence="9 10" key="1">
    <citation type="submission" date="2017-10" db="EMBL/GenBank/DDBJ databases">
        <title>Novel microbial diversity and functional potential in the marine mammal oral microbiome.</title>
        <authorList>
            <person name="Dudek N.K."/>
            <person name="Sun C.L."/>
            <person name="Burstein D."/>
            <person name="Kantor R.S."/>
            <person name="Aliaga Goltsman D.S."/>
            <person name="Bik E.M."/>
            <person name="Thomas B.C."/>
            <person name="Banfield J.F."/>
            <person name="Relman D.A."/>
        </authorList>
    </citation>
    <scope>NUCLEOTIDE SEQUENCE [LARGE SCALE GENOMIC DNA]</scope>
    <source>
        <strain evidence="9">DOLJORAL78_47_21</strain>
    </source>
</reference>
<keyword evidence="5 8" id="KW-0812">Transmembrane</keyword>
<evidence type="ECO:0000256" key="7">
    <source>
        <dbReference type="ARBA" id="ARBA00023136"/>
    </source>
</evidence>
<dbReference type="STRING" id="207954.MED92_14193"/>
<keyword evidence="7 8" id="KW-0472">Membrane</keyword>
<evidence type="ECO:0000313" key="10">
    <source>
        <dbReference type="Proteomes" id="UP000243469"/>
    </source>
</evidence>
<comment type="subcellular location">
    <subcellularLocation>
        <location evidence="1 8">Cell membrane</location>
        <topology evidence="1 8">Multi-pass membrane protein</topology>
    </subcellularLocation>
</comment>
<dbReference type="InterPro" id="IPR002781">
    <property type="entry name" value="TM_pro_TauE-like"/>
</dbReference>
<dbReference type="InterPro" id="IPR052017">
    <property type="entry name" value="TSUP"/>
</dbReference>
<sequence>MELELSILLVLMITGFTAGLIDAIAGGGGMVALPVLLSCGLSPVEALATNKLQSSFGTFSAARYFIKRKLVDLRQMKVQILCTFSGAAAGTLLIQRLDSSLLDRLMPILLIVIALYFALSSGINDEEKKERLSATGFGVLIGTSIGFYDGFFGPGTGTFFTLAYVTLAGYGMAKATAHTKVLNLTSNIAALIFFTVSGHVVWLAGSVMAIGQLIGGRLGATLVISKGTKLIRPLVIIMTLLLSLKLLFS</sequence>
<feature type="transmembrane region" description="Helical" evidence="8">
    <location>
        <begin position="230"/>
        <end position="248"/>
    </location>
</feature>
<keyword evidence="3" id="KW-0813">Transport</keyword>
<feature type="transmembrane region" description="Helical" evidence="8">
    <location>
        <begin position="101"/>
        <end position="119"/>
    </location>
</feature>
<dbReference type="AlphaFoldDB" id="A0A2G6JRC3"/>
<evidence type="ECO:0000256" key="8">
    <source>
        <dbReference type="RuleBase" id="RU363041"/>
    </source>
</evidence>
<evidence type="ECO:0000256" key="1">
    <source>
        <dbReference type="ARBA" id="ARBA00004651"/>
    </source>
</evidence>
<dbReference type="PANTHER" id="PTHR30269:SF0">
    <property type="entry name" value="MEMBRANE TRANSPORTER PROTEIN YFCA-RELATED"/>
    <property type="match status" value="1"/>
</dbReference>
<evidence type="ECO:0000256" key="2">
    <source>
        <dbReference type="ARBA" id="ARBA00009142"/>
    </source>
</evidence>
<dbReference type="GO" id="GO:0005886">
    <property type="term" value="C:plasma membrane"/>
    <property type="evidence" value="ECO:0007669"/>
    <property type="project" value="UniProtKB-SubCell"/>
</dbReference>
<name>A0A2G6JRC3_NEPCE</name>
<dbReference type="Pfam" id="PF01925">
    <property type="entry name" value="TauE"/>
    <property type="match status" value="1"/>
</dbReference>
<proteinExistence type="inferred from homology"/>
<comment type="similarity">
    <text evidence="2 8">Belongs to the 4-toluene sulfonate uptake permease (TSUP) (TC 2.A.102) family.</text>
</comment>
<evidence type="ECO:0000256" key="5">
    <source>
        <dbReference type="ARBA" id="ARBA00022692"/>
    </source>
</evidence>
<organism evidence="9 10">
    <name type="scientific">Neptuniibacter caesariensis</name>
    <dbReference type="NCBI Taxonomy" id="207954"/>
    <lineage>
        <taxon>Bacteria</taxon>
        <taxon>Pseudomonadati</taxon>
        <taxon>Pseudomonadota</taxon>
        <taxon>Gammaproteobacteria</taxon>
        <taxon>Oceanospirillales</taxon>
        <taxon>Oceanospirillaceae</taxon>
        <taxon>Neptuniibacter</taxon>
    </lineage>
</organism>
<protein>
    <recommendedName>
        <fullName evidence="8">Probable membrane transporter protein</fullName>
    </recommendedName>
</protein>
<dbReference type="PANTHER" id="PTHR30269">
    <property type="entry name" value="TRANSMEMBRANE PROTEIN YFCA"/>
    <property type="match status" value="1"/>
</dbReference>
<dbReference type="EMBL" id="PDSH01000013">
    <property type="protein sequence ID" value="PIE25079.1"/>
    <property type="molecule type" value="Genomic_DNA"/>
</dbReference>
<comment type="caution">
    <text evidence="9">The sequence shown here is derived from an EMBL/GenBank/DDBJ whole genome shotgun (WGS) entry which is preliminary data.</text>
</comment>
<feature type="transmembrane region" description="Helical" evidence="8">
    <location>
        <begin position="78"/>
        <end position="95"/>
    </location>
</feature>
<evidence type="ECO:0000256" key="3">
    <source>
        <dbReference type="ARBA" id="ARBA00022448"/>
    </source>
</evidence>
<keyword evidence="6 8" id="KW-1133">Transmembrane helix</keyword>
<evidence type="ECO:0000313" key="9">
    <source>
        <dbReference type="EMBL" id="PIE25079.1"/>
    </source>
</evidence>